<accession>A0AA48M1P4</accession>
<protein>
    <recommendedName>
        <fullName evidence="2">Hydroxylamine oxidation protein HaoB</fullName>
    </recommendedName>
</protein>
<name>A0AA48M1P4_9ZZZZ</name>
<dbReference type="NCBIfam" id="TIGR04392">
    <property type="entry name" value="haoB_nitrify"/>
    <property type="match status" value="1"/>
</dbReference>
<proteinExistence type="predicted"/>
<sequence>MKRIIGVALVAGGMGLLGWAGYSALRPVSHYALTLADAPADAVQEIASLTLPPHSLQRVEITSPDERRPIASGLVLQDGERLTPLVWRNEVTESILFAELAATDSAKVLAAIREHVPDGAVVLAWWDLSRAIRIAAKKDAPLDDPQARGMQIPPTWTEAREAERRRWGAGAAPHAAESFGQFVDALLSDEAQGAAALAKLAGGKPAYVAVHISDVWKLAAAQPERVSIAYKDFPSAGVSHGVIKSATQWMREQKIDGAFAAEPIGGATRLHYFQRKANGDTLIAKLLPFSTSNPMQLERLELVYQHKGWWVYRLKD</sequence>
<dbReference type="EMBL" id="OY288114">
    <property type="protein sequence ID" value="CAJ0875955.1"/>
    <property type="molecule type" value="Genomic_DNA"/>
</dbReference>
<evidence type="ECO:0000313" key="1">
    <source>
        <dbReference type="EMBL" id="CAJ0875955.1"/>
    </source>
</evidence>
<dbReference type="AlphaFoldDB" id="A0AA48M1P4"/>
<organism evidence="1">
    <name type="scientific">freshwater sediment metagenome</name>
    <dbReference type="NCBI Taxonomy" id="556182"/>
    <lineage>
        <taxon>unclassified sequences</taxon>
        <taxon>metagenomes</taxon>
        <taxon>ecological metagenomes</taxon>
    </lineage>
</organism>
<dbReference type="InterPro" id="IPR030891">
    <property type="entry name" value="HaoB_nitrify"/>
</dbReference>
<reference evidence="1" key="1">
    <citation type="submission" date="2023-07" db="EMBL/GenBank/DDBJ databases">
        <authorList>
            <person name="Pelsma A.J. K."/>
        </authorList>
    </citation>
    <scope>NUCLEOTIDE SEQUENCE</scope>
</reference>
<gene>
    <name evidence="1" type="ORF">AMST5_02741</name>
</gene>
<evidence type="ECO:0008006" key="2">
    <source>
        <dbReference type="Google" id="ProtNLM"/>
    </source>
</evidence>